<evidence type="ECO:0000256" key="5">
    <source>
        <dbReference type="ARBA" id="ARBA00022806"/>
    </source>
</evidence>
<dbReference type="InterPro" id="IPR027417">
    <property type="entry name" value="P-loop_NTPase"/>
</dbReference>
<dbReference type="GO" id="GO:0000390">
    <property type="term" value="P:spliceosomal complex disassembly"/>
    <property type="evidence" value="ECO:0007669"/>
    <property type="project" value="TreeGrafter"/>
</dbReference>
<dbReference type="PROSITE" id="PS50126">
    <property type="entry name" value="S1"/>
    <property type="match status" value="1"/>
</dbReference>
<dbReference type="KEGG" id="cvr:CHLNCDRAFT_137613"/>
<feature type="region of interest" description="Disordered" evidence="10">
    <location>
        <begin position="122"/>
        <end position="217"/>
    </location>
</feature>
<evidence type="ECO:0000256" key="6">
    <source>
        <dbReference type="ARBA" id="ARBA00022840"/>
    </source>
</evidence>
<comment type="catalytic activity">
    <reaction evidence="9">
        <text>ATP + H2O = ADP + phosphate + H(+)</text>
        <dbReference type="Rhea" id="RHEA:13065"/>
        <dbReference type="ChEBI" id="CHEBI:15377"/>
        <dbReference type="ChEBI" id="CHEBI:15378"/>
        <dbReference type="ChEBI" id="CHEBI:30616"/>
        <dbReference type="ChEBI" id="CHEBI:43474"/>
        <dbReference type="ChEBI" id="CHEBI:456216"/>
        <dbReference type="EC" id="3.6.4.13"/>
    </reaction>
</comment>
<dbReference type="InterPro" id="IPR014001">
    <property type="entry name" value="Helicase_ATP-bd"/>
</dbReference>
<dbReference type="InterPro" id="IPR048333">
    <property type="entry name" value="HA2_WH"/>
</dbReference>
<reference evidence="13 14" key="1">
    <citation type="journal article" date="2010" name="Plant Cell">
        <title>The Chlorella variabilis NC64A genome reveals adaptation to photosymbiosis, coevolution with viruses, and cryptic sex.</title>
        <authorList>
            <person name="Blanc G."/>
            <person name="Duncan G."/>
            <person name="Agarkova I."/>
            <person name="Borodovsky M."/>
            <person name="Gurnon J."/>
            <person name="Kuo A."/>
            <person name="Lindquist E."/>
            <person name="Lucas S."/>
            <person name="Pangilinan J."/>
            <person name="Polle J."/>
            <person name="Salamov A."/>
            <person name="Terry A."/>
            <person name="Yamada T."/>
            <person name="Dunigan D.D."/>
            <person name="Grigoriev I.V."/>
            <person name="Claverie J.M."/>
            <person name="Van Etten J.L."/>
        </authorList>
    </citation>
    <scope>NUCLEOTIDE SEQUENCE [LARGE SCALE GENOMIC DNA]</scope>
    <source>
        <strain evidence="13 14">NC64A</strain>
    </source>
</reference>
<dbReference type="Gene3D" id="2.40.50.140">
    <property type="entry name" value="Nucleic acid-binding proteins"/>
    <property type="match status" value="1"/>
</dbReference>
<dbReference type="GeneID" id="17358781"/>
<dbReference type="SUPFAM" id="SSF50249">
    <property type="entry name" value="Nucleic acid-binding proteins"/>
    <property type="match status" value="1"/>
</dbReference>
<protein>
    <recommendedName>
        <fullName evidence="1">RNA helicase</fullName>
        <ecNumber evidence="1">3.6.4.13</ecNumber>
    </recommendedName>
</protein>
<evidence type="ECO:0000256" key="10">
    <source>
        <dbReference type="SAM" id="MobiDB-lite"/>
    </source>
</evidence>
<feature type="compositionally biased region" description="Basic and acidic residues" evidence="10">
    <location>
        <begin position="122"/>
        <end position="169"/>
    </location>
</feature>
<feature type="compositionally biased region" description="Gly residues" evidence="10">
    <location>
        <begin position="78"/>
        <end position="91"/>
    </location>
</feature>
<dbReference type="FunFam" id="1.20.120.1080:FF:000001">
    <property type="entry name" value="Pre-mRNA-splicing factor ATP-dependent RNA helicase"/>
    <property type="match status" value="1"/>
</dbReference>
<organism evidence="14">
    <name type="scientific">Chlorella variabilis</name>
    <name type="common">Green alga</name>
    <dbReference type="NCBI Taxonomy" id="554065"/>
    <lineage>
        <taxon>Eukaryota</taxon>
        <taxon>Viridiplantae</taxon>
        <taxon>Chlorophyta</taxon>
        <taxon>core chlorophytes</taxon>
        <taxon>Trebouxiophyceae</taxon>
        <taxon>Chlorellales</taxon>
        <taxon>Chlorellaceae</taxon>
        <taxon>Chlorella clade</taxon>
        <taxon>Chlorella</taxon>
    </lineage>
</organism>
<dbReference type="SUPFAM" id="SSF52540">
    <property type="entry name" value="P-loop containing nucleoside triphosphate hydrolases"/>
    <property type="match status" value="1"/>
</dbReference>
<evidence type="ECO:0000259" key="11">
    <source>
        <dbReference type="PROSITE" id="PS50126"/>
    </source>
</evidence>
<dbReference type="GO" id="GO:0071013">
    <property type="term" value="C:catalytic step 2 spliceosome"/>
    <property type="evidence" value="ECO:0007669"/>
    <property type="project" value="TreeGrafter"/>
</dbReference>
<dbReference type="GO" id="GO:0003724">
    <property type="term" value="F:RNA helicase activity"/>
    <property type="evidence" value="ECO:0007669"/>
    <property type="project" value="UniProtKB-EC"/>
</dbReference>
<keyword evidence="6" id="KW-0067">ATP-binding</keyword>
<dbReference type="InterPro" id="IPR001650">
    <property type="entry name" value="Helicase_C-like"/>
</dbReference>
<name>E1Z436_CHLVA</name>
<gene>
    <name evidence="13" type="ORF">CHLNCDRAFT_137613</name>
</gene>
<keyword evidence="3" id="KW-0547">Nucleotide-binding</keyword>
<dbReference type="OMA" id="LAPNFYK"/>
<feature type="domain" description="Helicase ATP-binding" evidence="12">
    <location>
        <begin position="534"/>
        <end position="648"/>
    </location>
</feature>
<dbReference type="eggNOG" id="KOG0922">
    <property type="taxonomic scope" value="Eukaryota"/>
</dbReference>
<dbReference type="EC" id="3.6.4.13" evidence="1"/>
<dbReference type="SMART" id="SM00316">
    <property type="entry name" value="S1"/>
    <property type="match status" value="1"/>
</dbReference>
<feature type="compositionally biased region" description="Basic residues" evidence="10">
    <location>
        <begin position="181"/>
        <end position="199"/>
    </location>
</feature>
<evidence type="ECO:0000256" key="1">
    <source>
        <dbReference type="ARBA" id="ARBA00012552"/>
    </source>
</evidence>
<dbReference type="RefSeq" id="XP_005851088.1">
    <property type="nucleotide sequence ID" value="XM_005851026.1"/>
</dbReference>
<dbReference type="InterPro" id="IPR007502">
    <property type="entry name" value="Helicase-assoc_dom"/>
</dbReference>
<dbReference type="Proteomes" id="UP000008141">
    <property type="component" value="Unassembled WGS sequence"/>
</dbReference>
<dbReference type="CDD" id="cd05684">
    <property type="entry name" value="S1_DHX8_helicase"/>
    <property type="match status" value="1"/>
</dbReference>
<dbReference type="GO" id="GO:0005524">
    <property type="term" value="F:ATP binding"/>
    <property type="evidence" value="ECO:0007669"/>
    <property type="project" value="UniProtKB-KW"/>
</dbReference>
<dbReference type="InterPro" id="IPR049621">
    <property type="entry name" value="S1_DHX8_helicase"/>
</dbReference>
<dbReference type="CDD" id="cd21691">
    <property type="entry name" value="GH2-like_DHX8"/>
    <property type="match status" value="1"/>
</dbReference>
<keyword evidence="7" id="KW-0508">mRNA splicing</keyword>
<dbReference type="SMART" id="SM00490">
    <property type="entry name" value="HELICc"/>
    <property type="match status" value="1"/>
</dbReference>
<proteinExistence type="predicted"/>
<dbReference type="InterPro" id="IPR012340">
    <property type="entry name" value="NA-bd_OB-fold"/>
</dbReference>
<dbReference type="InterPro" id="IPR011709">
    <property type="entry name" value="DEAD-box_helicase_OB_fold"/>
</dbReference>
<keyword evidence="4" id="KW-0378">Hydrolase</keyword>
<dbReference type="Gene3D" id="3.40.50.300">
    <property type="entry name" value="P-loop containing nucleotide triphosphate hydrolases"/>
    <property type="match status" value="2"/>
</dbReference>
<dbReference type="OrthoDB" id="10253254at2759"/>
<accession>E1Z436</accession>
<dbReference type="Gene3D" id="1.20.120.1080">
    <property type="match status" value="1"/>
</dbReference>
<evidence type="ECO:0000256" key="7">
    <source>
        <dbReference type="ARBA" id="ARBA00023187"/>
    </source>
</evidence>
<dbReference type="PROSITE" id="PS51192">
    <property type="entry name" value="HELICASE_ATP_BIND_1"/>
    <property type="match status" value="1"/>
</dbReference>
<keyword evidence="5" id="KW-0347">Helicase</keyword>
<evidence type="ECO:0000256" key="3">
    <source>
        <dbReference type="ARBA" id="ARBA00022741"/>
    </source>
</evidence>
<evidence type="ECO:0000256" key="8">
    <source>
        <dbReference type="ARBA" id="ARBA00023242"/>
    </source>
</evidence>
<sequence>MEQLAKLQYLSLVSKITTELENHLGIADKTLSEFIVELSKGKASVKEFRLALRENGADMPDSLVETLWAIIQRMLPGGKPGGKPGGGGAGPSGLQPRPDAPFAGLAMPDTRDRVKQMEEEMLAEARAKAEADTGAERQRSHEQASTRNGREADGRGRGGREERNRDGPRYRSRSRSPGGGGRRRRSRSRSRERYRRRSPSPRGGGGRREEPLPDEPEMYGVYRGRVTGVMDFGCFVELQGFRTKQEGLVHLSNISSTKRAGSAKDMVGKGDPVWVKIVSKTGQRLGLAMRDVDQVTGEDLLPMQRGAAPTGASNPAGPLSLANQTALHGLSGIKVKEDEVLEGKPKRRGKVMSDYEKWEIKQLINSGVLDPSEYPGFDEEEGGALASVDAEVEEEFEIDLNDNEPDFLRGQTQKTGVEMSPIKIVKNPDGSMQRAAMTQSALAKERRELREQQNRMLIEAIPKDLSKPWEDPMADASERALAQELRGIGVGVQEVPEWKQQALGKAPTFGIRDNRSIKDQRESLPIYKLREQLVQAVHDNQVLVVIGETGSGKTTQMTQYLAESGYTSKGKIGCTQPRRVAAMSVAKRVSEEVGCRLGEEVGYAIRFEDCTSQQTVIKYMTDGMLLREALLDDMLSQEEIDTSAQILFERMKSLGPAVPELIILPVYSALPSEMQTRIFEPAPPGTRKVVIATNIAEASLTIDGIYYVVDPGFAKQKVFNPKRSNLSMTVLTMKAMGINDLLNFDFMDPPPPQTLISALEQLYNLGALDEEGLLTRLGRKMAEFPLDPPVSKMLIASVDLGCSEEVLTIIGMLSAQNIFYRPKEKQAQADQKKAKFHQPEGDHLTLLAVYEGWKNSKFSNPWCYEAFVQARSLRRAQDVRKQLVAIMDRYKLDLVSAGRSYQKIQKAICSGFFFHAARKDAQEGYKTVVEQQPVFIHPSSALFQHQPQWVVYHELVLTTKEYMREVCEIDPKWLVEMAPRFFRAADPHKLSRRKRHERIEPLKRRG</sequence>
<evidence type="ECO:0000313" key="13">
    <source>
        <dbReference type="EMBL" id="EFN58986.1"/>
    </source>
</evidence>
<evidence type="ECO:0000256" key="9">
    <source>
        <dbReference type="ARBA" id="ARBA00047984"/>
    </source>
</evidence>
<feature type="region of interest" description="Disordered" evidence="10">
    <location>
        <begin position="75"/>
        <end position="106"/>
    </location>
</feature>
<dbReference type="InterPro" id="IPR049588">
    <property type="entry name" value="DHX8_GH2-like"/>
</dbReference>
<dbReference type="AlphaFoldDB" id="E1Z436"/>
<keyword evidence="14" id="KW-1185">Reference proteome</keyword>
<dbReference type="GO" id="GO:0016787">
    <property type="term" value="F:hydrolase activity"/>
    <property type="evidence" value="ECO:0007669"/>
    <property type="project" value="UniProtKB-KW"/>
</dbReference>
<dbReference type="FunFam" id="2.40.50.140:FF:000061">
    <property type="entry name" value="ATP-dependent RNA helicase DHX8"/>
    <property type="match status" value="1"/>
</dbReference>
<dbReference type="SMART" id="SM00847">
    <property type="entry name" value="HA2"/>
    <property type="match status" value="1"/>
</dbReference>
<keyword evidence="8" id="KW-0539">Nucleus</keyword>
<evidence type="ECO:0000256" key="2">
    <source>
        <dbReference type="ARBA" id="ARBA00022664"/>
    </source>
</evidence>
<dbReference type="InParanoid" id="E1Z436"/>
<evidence type="ECO:0000313" key="14">
    <source>
        <dbReference type="Proteomes" id="UP000008141"/>
    </source>
</evidence>
<feature type="domain" description="S1 motif" evidence="11">
    <location>
        <begin position="219"/>
        <end position="290"/>
    </location>
</feature>
<dbReference type="FunCoup" id="E1Z436">
    <property type="interactions" value="1679"/>
</dbReference>
<dbReference type="InterPro" id="IPR003029">
    <property type="entry name" value="S1_domain"/>
</dbReference>
<evidence type="ECO:0000256" key="4">
    <source>
        <dbReference type="ARBA" id="ARBA00022801"/>
    </source>
</evidence>
<dbReference type="Pfam" id="PF04408">
    <property type="entry name" value="WHD_HA2"/>
    <property type="match status" value="1"/>
</dbReference>
<dbReference type="Pfam" id="PF00575">
    <property type="entry name" value="S1"/>
    <property type="match status" value="1"/>
</dbReference>
<dbReference type="PANTHER" id="PTHR18934">
    <property type="entry name" value="ATP-DEPENDENT RNA HELICASE"/>
    <property type="match status" value="1"/>
</dbReference>
<dbReference type="STRING" id="554065.E1Z436"/>
<dbReference type="PANTHER" id="PTHR18934:SF85">
    <property type="entry name" value="ATP-DEPENDENT RNA HELICASE DHX8"/>
    <property type="match status" value="1"/>
</dbReference>
<dbReference type="GO" id="GO:0003723">
    <property type="term" value="F:RNA binding"/>
    <property type="evidence" value="ECO:0007669"/>
    <property type="project" value="TreeGrafter"/>
</dbReference>
<dbReference type="SMART" id="SM00487">
    <property type="entry name" value="DEXDc"/>
    <property type="match status" value="1"/>
</dbReference>
<dbReference type="Pfam" id="PF21010">
    <property type="entry name" value="HA2_C"/>
    <property type="match status" value="1"/>
</dbReference>
<keyword evidence="2" id="KW-0507">mRNA processing</keyword>
<dbReference type="EMBL" id="GL433836">
    <property type="protein sequence ID" value="EFN58986.1"/>
    <property type="molecule type" value="Genomic_DNA"/>
</dbReference>
<dbReference type="Pfam" id="PF07717">
    <property type="entry name" value="OB_NTP_bind"/>
    <property type="match status" value="1"/>
</dbReference>
<evidence type="ECO:0000259" key="12">
    <source>
        <dbReference type="PROSITE" id="PS51192"/>
    </source>
</evidence>